<evidence type="ECO:0000259" key="1">
    <source>
        <dbReference type="Pfam" id="PF00326"/>
    </source>
</evidence>
<dbReference type="Pfam" id="PF00326">
    <property type="entry name" value="Peptidase_S9"/>
    <property type="match status" value="1"/>
</dbReference>
<dbReference type="RefSeq" id="WP_241432586.1">
    <property type="nucleotide sequence ID" value="NZ_JNAJ01000018.1"/>
</dbReference>
<reference evidence="3" key="1">
    <citation type="journal article" date="2014" name="Sci. Data">
        <title>Genomes of diverse isolates of the marine cyanobacterium Prochlorococcus.</title>
        <authorList>
            <person name="Biller S."/>
            <person name="Berube P."/>
            <person name="Thompson J."/>
            <person name="Kelly L."/>
            <person name="Roggensack S."/>
            <person name="Awad L."/>
            <person name="Roache-Johnson K."/>
            <person name="Ding H."/>
            <person name="Giovannoni S.J."/>
            <person name="Moore L.R."/>
            <person name="Chisholm S.W."/>
        </authorList>
    </citation>
    <scope>NUCLEOTIDE SEQUENCE [LARGE SCALE GENOMIC DNA]</scope>
</reference>
<evidence type="ECO:0000313" key="2">
    <source>
        <dbReference type="EMBL" id="KGF90102.1"/>
    </source>
</evidence>
<proteinExistence type="predicted"/>
<dbReference type="GO" id="GO:0006508">
    <property type="term" value="P:proteolysis"/>
    <property type="evidence" value="ECO:0007669"/>
    <property type="project" value="InterPro"/>
</dbReference>
<comment type="caution">
    <text evidence="2">The sequence shown here is derived from an EMBL/GenBank/DDBJ whole genome shotgun (WGS) entry which is preliminary data.</text>
</comment>
<sequence>MKNHITHKSEDLNKLKNSHKELLLVKNLIFWIEPLNTKKEGINAIFVRPFNKKKSRPQNLTGEKFYIKNSFHGYGGMSYKCFEYGENIYIFWIDQLSKSLWSQVFQINILEHTDNYILPKGNINKLTNSIEGNFDGCFCLKNKSTLIGLIEINKNDYLYSLNIKEINQDLKILKKFNNFAGDLSSNTSVNLLSWIEWDTPYMPWEKNDLFFAEIDVCGQLKKIKKFTHKNINKNKNVSFFQPYWISEKILVCSEDSSGWWNLIFLDVSEIESIFVMKRVKRNFIEYGAPQWVSGIKYFAGTIKNFFCLAKKENSLILEQYKDLVFNKEFSTIFTSVSDFSVFGENILLKGNGFDFFGNILEIDFAEKVSSNFSEEIYIEHIKDCSKPESFWFKGFEDQSTHSFLYRPLEEKFIKPPLLVRAHSGPTSFFDGSYNPEVQYWTSKGFFVAEVNYGGSSGFGKEYRERLNNKWGIVDSYDCNALVLELLKLDIVDRDKLVIFGNSAGGLTALNCLSYCSIFTAAICKYPVLDLKDMHYNTHRFEKDYLNSLVGDYAKNHDIYVNRSPIHQMNKIKKPILLFHGKKDSVISYKQTLKIQEILIRNNKYSEVIFFENEGHGFKNIENKEIVMQKTQEFLKNALDL</sequence>
<dbReference type="Gene3D" id="3.40.50.1820">
    <property type="entry name" value="alpha/beta hydrolase"/>
    <property type="match status" value="1"/>
</dbReference>
<protein>
    <submittedName>
        <fullName evidence="2">Esterase/lipase/thioesterase family active site</fullName>
    </submittedName>
</protein>
<dbReference type="InterPro" id="IPR001375">
    <property type="entry name" value="Peptidase_S9_cat"/>
</dbReference>
<dbReference type="PANTHER" id="PTHR43056:SF5">
    <property type="entry name" value="PEPTIDASE S9 PROLYL OLIGOPEPTIDASE CATALYTIC DOMAIN-CONTAINING PROTEIN"/>
    <property type="match status" value="1"/>
</dbReference>
<dbReference type="EMBL" id="JNAJ01000018">
    <property type="protein sequence ID" value="KGF90102.1"/>
    <property type="molecule type" value="Genomic_DNA"/>
</dbReference>
<gene>
    <name evidence="2" type="ORF">EU93_1966</name>
</gene>
<dbReference type="SUPFAM" id="SSF53474">
    <property type="entry name" value="alpha/beta-Hydrolases"/>
    <property type="match status" value="1"/>
</dbReference>
<dbReference type="GO" id="GO:0008236">
    <property type="term" value="F:serine-type peptidase activity"/>
    <property type="evidence" value="ECO:0007669"/>
    <property type="project" value="InterPro"/>
</dbReference>
<dbReference type="PANTHER" id="PTHR43056">
    <property type="entry name" value="PEPTIDASE S9 PROLYL OLIGOPEPTIDASE"/>
    <property type="match status" value="1"/>
</dbReference>
<dbReference type="Proteomes" id="UP000030491">
    <property type="component" value="Unassembled WGS sequence"/>
</dbReference>
<accession>A0A0A1ZKK3</accession>
<evidence type="ECO:0000313" key="3">
    <source>
        <dbReference type="Proteomes" id="UP000030491"/>
    </source>
</evidence>
<dbReference type="AlphaFoldDB" id="A0A0A1ZKK3"/>
<dbReference type="InterPro" id="IPR050585">
    <property type="entry name" value="Xaa-Pro_dipeptidyl-ppase/CocE"/>
</dbReference>
<feature type="domain" description="Peptidase S9 prolyl oligopeptidase catalytic" evidence="1">
    <location>
        <begin position="433"/>
        <end position="639"/>
    </location>
</feature>
<dbReference type="InterPro" id="IPR029058">
    <property type="entry name" value="AB_hydrolase_fold"/>
</dbReference>
<name>A0A0A1ZKK3_PROMR</name>
<organism evidence="2 3">
    <name type="scientific">Prochlorococcus marinus str. MIT 9116</name>
    <dbReference type="NCBI Taxonomy" id="167544"/>
    <lineage>
        <taxon>Bacteria</taxon>
        <taxon>Bacillati</taxon>
        <taxon>Cyanobacteriota</taxon>
        <taxon>Cyanophyceae</taxon>
        <taxon>Synechococcales</taxon>
        <taxon>Prochlorococcaceae</taxon>
        <taxon>Prochlorococcus</taxon>
    </lineage>
</organism>